<gene>
    <name evidence="2" type="ORF">BECKLFY1418B_GA0070995_10092</name>
</gene>
<dbReference type="AlphaFoldDB" id="A0A450U8B8"/>
<dbReference type="Gene3D" id="3.40.50.300">
    <property type="entry name" value="P-loop containing nucleotide triphosphate hydrolases"/>
    <property type="match status" value="1"/>
</dbReference>
<name>A0A450U8B8_9GAMM</name>
<dbReference type="PANTHER" id="PTHR43566:SF2">
    <property type="entry name" value="DUF4143 DOMAIN-CONTAINING PROTEIN"/>
    <property type="match status" value="1"/>
</dbReference>
<organism evidence="2">
    <name type="scientific">Candidatus Kentrum sp. LFY</name>
    <dbReference type="NCBI Taxonomy" id="2126342"/>
    <lineage>
        <taxon>Bacteria</taxon>
        <taxon>Pseudomonadati</taxon>
        <taxon>Pseudomonadota</taxon>
        <taxon>Gammaproteobacteria</taxon>
        <taxon>Candidatus Kentrum</taxon>
    </lineage>
</organism>
<dbReference type="InterPro" id="IPR041682">
    <property type="entry name" value="AAA_14"/>
</dbReference>
<dbReference type="InterPro" id="IPR003593">
    <property type="entry name" value="AAA+_ATPase"/>
</dbReference>
<dbReference type="InterPro" id="IPR025420">
    <property type="entry name" value="DUF4143"/>
</dbReference>
<accession>A0A450U8B8</accession>
<proteinExistence type="predicted"/>
<feature type="domain" description="AAA+ ATPase" evidence="1">
    <location>
        <begin position="16"/>
        <end position="154"/>
    </location>
</feature>
<sequence length="406" mass="45228">MIPRQVTADVGKALARQAAVALIGPRQVGKTTLALAIEENRNALYLDLEDRDDRNRLDNPVLFFESVEDKLVILDEIHRMPELFDTLRGVIDKGRRKNKGKGRFLILGSAVIDLLRQSESLAGRIAYMEMTTLTANEIEDNREARNRLWLRGGFPDAYLAGSDAESLALRDDFVRTYLERDVPLFGPRIPATTMERLWTMLAHLQGTLLNASQIGKALEISTQSVTRYIDLLCDLFLVRRLPPFHGNIGKRLVKTPKVYIRDSGLVHALLGIGTLHELSGHPVIGTSWEGFVMENLLAAIPPRTKASFYRTSAGAEIDLVLEHRDGMLWAIEIKRGLSAKPGRGFYQAIEDIEPAKSFAVHGADDRYPIAENVEAIGIIELIDELGKLVLEPTRHDSVPATQVSVL</sequence>
<evidence type="ECO:0000259" key="1">
    <source>
        <dbReference type="SMART" id="SM00382"/>
    </source>
</evidence>
<reference evidence="2" key="1">
    <citation type="submission" date="2019-02" db="EMBL/GenBank/DDBJ databases">
        <authorList>
            <person name="Gruber-Vodicka R. H."/>
            <person name="Seah K. B. B."/>
        </authorList>
    </citation>
    <scope>NUCLEOTIDE SEQUENCE</scope>
    <source>
        <strain evidence="2">BECK_M7</strain>
    </source>
</reference>
<dbReference type="SMART" id="SM00382">
    <property type="entry name" value="AAA"/>
    <property type="match status" value="1"/>
</dbReference>
<dbReference type="EMBL" id="CAADFF010000009">
    <property type="protein sequence ID" value="VFJ88090.1"/>
    <property type="molecule type" value="Genomic_DNA"/>
</dbReference>
<evidence type="ECO:0000313" key="2">
    <source>
        <dbReference type="EMBL" id="VFJ88090.1"/>
    </source>
</evidence>
<dbReference type="Pfam" id="PF13635">
    <property type="entry name" value="DUF4143"/>
    <property type="match status" value="1"/>
</dbReference>
<protein>
    <recommendedName>
        <fullName evidence="1">AAA+ ATPase domain-containing protein</fullName>
    </recommendedName>
</protein>
<dbReference type="InterPro" id="IPR027417">
    <property type="entry name" value="P-loop_NTPase"/>
</dbReference>
<dbReference type="PANTHER" id="PTHR43566">
    <property type="entry name" value="CONSERVED PROTEIN"/>
    <property type="match status" value="1"/>
</dbReference>
<dbReference type="Pfam" id="PF13173">
    <property type="entry name" value="AAA_14"/>
    <property type="match status" value="1"/>
</dbReference>
<dbReference type="SUPFAM" id="SSF52540">
    <property type="entry name" value="P-loop containing nucleoside triphosphate hydrolases"/>
    <property type="match status" value="1"/>
</dbReference>